<dbReference type="Proteomes" id="UP001153620">
    <property type="component" value="Chromosome 1"/>
</dbReference>
<dbReference type="AlphaFoldDB" id="A0A9N9RLK3"/>
<gene>
    <name evidence="3" type="ORF">CHIRRI_LOCUS2258</name>
</gene>
<feature type="region of interest" description="Disordered" evidence="2">
    <location>
        <begin position="1"/>
        <end position="48"/>
    </location>
</feature>
<feature type="compositionally biased region" description="Polar residues" evidence="2">
    <location>
        <begin position="7"/>
        <end position="22"/>
    </location>
</feature>
<evidence type="ECO:0000313" key="4">
    <source>
        <dbReference type="Proteomes" id="UP001153620"/>
    </source>
</evidence>
<proteinExistence type="predicted"/>
<evidence type="ECO:0000256" key="1">
    <source>
        <dbReference type="SAM" id="Coils"/>
    </source>
</evidence>
<keyword evidence="4" id="KW-1185">Reference proteome</keyword>
<keyword evidence="1" id="KW-0175">Coiled coil</keyword>
<accession>A0A9N9RLK3</accession>
<organism evidence="3 4">
    <name type="scientific">Chironomus riparius</name>
    <dbReference type="NCBI Taxonomy" id="315576"/>
    <lineage>
        <taxon>Eukaryota</taxon>
        <taxon>Metazoa</taxon>
        <taxon>Ecdysozoa</taxon>
        <taxon>Arthropoda</taxon>
        <taxon>Hexapoda</taxon>
        <taxon>Insecta</taxon>
        <taxon>Pterygota</taxon>
        <taxon>Neoptera</taxon>
        <taxon>Endopterygota</taxon>
        <taxon>Diptera</taxon>
        <taxon>Nematocera</taxon>
        <taxon>Chironomoidea</taxon>
        <taxon>Chironomidae</taxon>
        <taxon>Chironominae</taxon>
        <taxon>Chironomus</taxon>
    </lineage>
</organism>
<sequence>MPESPIIESTQSLIPKANQTPKLTARKHWELSPTEEQTSPKKKCSSMSNVEKDLKLFMEEMRGQMTSMSQKMDEWNRHFDSKVDTMIADVNQVKKDLEDVRGEIINLEVDNVEIQKKIKNHDSQLNAINQMMLEKEITMVNIASTIKEEKFLEDMNKWSNNIIKETLMSHNFSSNAKYKSKSAHLHFNTMNDKKKFLNFLKTKQRDVNKKYIPILNENIFTLQDSDVNRANAIEFRTPMTSINRELFNKARNAKKKNPSIEGVWISNGTMRIRIKDKKPVQINDIEQLTDLFSSNNIQFPME</sequence>
<reference evidence="3" key="1">
    <citation type="submission" date="2022-01" db="EMBL/GenBank/DDBJ databases">
        <authorList>
            <person name="King R."/>
        </authorList>
    </citation>
    <scope>NUCLEOTIDE SEQUENCE</scope>
</reference>
<evidence type="ECO:0000313" key="3">
    <source>
        <dbReference type="EMBL" id="CAG9799289.1"/>
    </source>
</evidence>
<protein>
    <submittedName>
        <fullName evidence="3">Uncharacterized protein</fullName>
    </submittedName>
</protein>
<feature type="coiled-coil region" evidence="1">
    <location>
        <begin position="58"/>
        <end position="117"/>
    </location>
</feature>
<evidence type="ECO:0000256" key="2">
    <source>
        <dbReference type="SAM" id="MobiDB-lite"/>
    </source>
</evidence>
<dbReference type="EMBL" id="OU895877">
    <property type="protein sequence ID" value="CAG9799289.1"/>
    <property type="molecule type" value="Genomic_DNA"/>
</dbReference>
<name>A0A9N9RLK3_9DIPT</name>
<reference evidence="3" key="2">
    <citation type="submission" date="2022-10" db="EMBL/GenBank/DDBJ databases">
        <authorList>
            <consortium name="ENA_rothamsted_submissions"/>
            <consortium name="culmorum"/>
            <person name="King R."/>
        </authorList>
    </citation>
    <scope>NUCLEOTIDE SEQUENCE</scope>
</reference>